<feature type="domain" description="PiggyBac transposable element-derived protein" evidence="2">
    <location>
        <begin position="115"/>
        <end position="470"/>
    </location>
</feature>
<dbReference type="PANTHER" id="PTHR46599:SF3">
    <property type="entry name" value="PIGGYBAC TRANSPOSABLE ELEMENT-DERIVED PROTEIN 4"/>
    <property type="match status" value="1"/>
</dbReference>
<proteinExistence type="predicted"/>
<evidence type="ECO:0000313" key="3">
    <source>
        <dbReference type="EMBL" id="KAE9522079.1"/>
    </source>
</evidence>
<comment type="caution">
    <text evidence="3">The sequence shown here is derived from an EMBL/GenBank/DDBJ whole genome shotgun (WGS) entry which is preliminary data.</text>
</comment>
<dbReference type="Proteomes" id="UP000475862">
    <property type="component" value="Unassembled WGS sequence"/>
</dbReference>
<evidence type="ECO:0000313" key="4">
    <source>
        <dbReference type="Proteomes" id="UP000475862"/>
    </source>
</evidence>
<dbReference type="PANTHER" id="PTHR46599">
    <property type="entry name" value="PIGGYBAC TRANSPOSABLE ELEMENT-DERIVED PROTEIN 4"/>
    <property type="match status" value="1"/>
</dbReference>
<evidence type="ECO:0000256" key="1">
    <source>
        <dbReference type="SAM" id="MobiDB-lite"/>
    </source>
</evidence>
<reference evidence="3 4" key="1">
    <citation type="submission" date="2019-08" db="EMBL/GenBank/DDBJ databases">
        <title>The genome of the soybean aphid Biotype 1, its phylome, world population structure and adaptation to the North American continent.</title>
        <authorList>
            <person name="Giordano R."/>
            <person name="Donthu R.K."/>
            <person name="Hernandez A.G."/>
            <person name="Wright C.L."/>
            <person name="Zimin A.V."/>
        </authorList>
    </citation>
    <scope>NUCLEOTIDE SEQUENCE [LARGE SCALE GENOMIC DNA]</scope>
    <source>
        <tissue evidence="3">Whole aphids</tissue>
    </source>
</reference>
<dbReference type="InterPro" id="IPR029526">
    <property type="entry name" value="PGBD"/>
</dbReference>
<feature type="compositionally biased region" description="Basic and acidic residues" evidence="1">
    <location>
        <begin position="42"/>
        <end position="60"/>
    </location>
</feature>
<dbReference type="OrthoDB" id="6431208at2759"/>
<evidence type="ECO:0000259" key="2">
    <source>
        <dbReference type="Pfam" id="PF13843"/>
    </source>
</evidence>
<accession>A0A6G0SUT9</accession>
<gene>
    <name evidence="3" type="ORF">AGLY_017523</name>
</gene>
<protein>
    <recommendedName>
        <fullName evidence="2">PiggyBac transposable element-derived protein domain-containing protein</fullName>
    </recommendedName>
</protein>
<organism evidence="3 4">
    <name type="scientific">Aphis glycines</name>
    <name type="common">Soybean aphid</name>
    <dbReference type="NCBI Taxonomy" id="307491"/>
    <lineage>
        <taxon>Eukaryota</taxon>
        <taxon>Metazoa</taxon>
        <taxon>Ecdysozoa</taxon>
        <taxon>Arthropoda</taxon>
        <taxon>Hexapoda</taxon>
        <taxon>Insecta</taxon>
        <taxon>Pterygota</taxon>
        <taxon>Neoptera</taxon>
        <taxon>Paraneoptera</taxon>
        <taxon>Hemiptera</taxon>
        <taxon>Sternorrhyncha</taxon>
        <taxon>Aphidomorpha</taxon>
        <taxon>Aphidoidea</taxon>
        <taxon>Aphididae</taxon>
        <taxon>Aphidini</taxon>
        <taxon>Aphis</taxon>
        <taxon>Aphis</taxon>
    </lineage>
</organism>
<feature type="compositionally biased region" description="Acidic residues" evidence="1">
    <location>
        <begin position="28"/>
        <end position="41"/>
    </location>
</feature>
<name>A0A6G0SUT9_APHGL</name>
<dbReference type="AlphaFoldDB" id="A0A6G0SUT9"/>
<dbReference type="EMBL" id="VYZN01001630">
    <property type="protein sequence ID" value="KAE9522079.1"/>
    <property type="molecule type" value="Genomic_DNA"/>
</dbReference>
<sequence>MSNNKRLRLERTSDENIIRNWFENISSEEESFGEDSDSDEDILFRSDHDTNSEEEATDSKIDEAPENANNFYIGKDGITKWCKIKPPVNVRTRAHNIITHLPGPRREARGNKSQIEILNLFIDDNITRIITHCTNIYIETIRDKFQRSRDARLTDVTEIRAFIGLLYQIGSFRCSRKNIHQLWDNSKGNGMESCYLTMSEKRFRFLVRCLRFDDVRDRAARKQFDKLAPIRDIFTLMVDNFQKYFCASEYLTIDEQLLAFRGKCPFRQYIPSKPAKYGIKTFALVDPKTVYTLNLETYLGTQPDGPYKISNASRDVVLRLVEPIVGTNRNITGDNWFTSIPLITSFKEKKLTYVGAIRKNKREIPKEFLPNKQRVETSTVFGFQKDCTLVSYCPQKNKTVLAISSMHHDDEIDEETGDKKKPDIITFYNRTKTGVDLVDQYCQNYNVARNTKRWPMVVFYNLLNVAAINALCIYKSNNMGNIKIKKIDFLQNLSWELIKPQIKLRSTIETLPIELRRRAKLLLGEKETTVTETEKPDGSRGRCYDCGRARDKTTRRWCCKCKKWMCGDHLKDICKNCVL</sequence>
<dbReference type="Pfam" id="PF13843">
    <property type="entry name" value="DDE_Tnp_1_7"/>
    <property type="match status" value="1"/>
</dbReference>
<feature type="region of interest" description="Disordered" evidence="1">
    <location>
        <begin position="28"/>
        <end position="60"/>
    </location>
</feature>
<keyword evidence="4" id="KW-1185">Reference proteome</keyword>